<evidence type="ECO:0000313" key="4">
    <source>
        <dbReference type="Proteomes" id="UP000033982"/>
    </source>
</evidence>
<dbReference type="Pfam" id="PF01252">
    <property type="entry name" value="Peptidase_A8"/>
    <property type="match status" value="1"/>
</dbReference>
<comment type="caution">
    <text evidence="3">The sequence shown here is derived from an EMBL/GenBank/DDBJ whole genome shotgun (WGS) entry which is preliminary data.</text>
</comment>
<keyword evidence="3" id="KW-0449">Lipoprotein</keyword>
<dbReference type="AlphaFoldDB" id="A0A0G1WFI0"/>
<dbReference type="GO" id="GO:0016020">
    <property type="term" value="C:membrane"/>
    <property type="evidence" value="ECO:0007669"/>
    <property type="project" value="InterPro"/>
</dbReference>
<dbReference type="PRINTS" id="PR00781">
    <property type="entry name" value="LIPOSIGPTASE"/>
</dbReference>
<evidence type="ECO:0000256" key="1">
    <source>
        <dbReference type="RuleBase" id="RU004181"/>
    </source>
</evidence>
<feature type="transmembrane region" description="Helical" evidence="2">
    <location>
        <begin position="53"/>
        <end position="79"/>
    </location>
</feature>
<comment type="similarity">
    <text evidence="1">Belongs to the peptidase A8 family.</text>
</comment>
<gene>
    <name evidence="3" type="ORF">UY58_C0002G0029</name>
</gene>
<keyword evidence="2" id="KW-0472">Membrane</keyword>
<dbReference type="GO" id="GO:0004190">
    <property type="term" value="F:aspartic-type endopeptidase activity"/>
    <property type="evidence" value="ECO:0007669"/>
    <property type="project" value="InterPro"/>
</dbReference>
<protein>
    <submittedName>
        <fullName evidence="3">Lipoprotein signal peptidase (Prolipoprotein signalpeptidase)</fullName>
    </submittedName>
</protein>
<evidence type="ECO:0000256" key="2">
    <source>
        <dbReference type="SAM" id="Phobius"/>
    </source>
</evidence>
<dbReference type="Proteomes" id="UP000033982">
    <property type="component" value="Unassembled WGS sequence"/>
</dbReference>
<feature type="transmembrane region" description="Helical" evidence="2">
    <location>
        <begin position="113"/>
        <end position="138"/>
    </location>
</feature>
<sequence>MRVSLKHKTIVLIIAALVFLADRTTKLYAQSLPDGTAFVITPHLTFGSFLNPALFFLPAWSAISWIALFVLTALIIFYTLTSATPLHLALTPIILGGASNVFDRFAYGGVIDIVSIGNMMTINLSDLLIIAGIVVLILRPATR</sequence>
<reference evidence="3 4" key="1">
    <citation type="journal article" date="2015" name="Nature">
        <title>rRNA introns, odd ribosomes, and small enigmatic genomes across a large radiation of phyla.</title>
        <authorList>
            <person name="Brown C.T."/>
            <person name="Hug L.A."/>
            <person name="Thomas B.C."/>
            <person name="Sharon I."/>
            <person name="Castelle C.J."/>
            <person name="Singh A."/>
            <person name="Wilkins M.J."/>
            <person name="Williams K.H."/>
            <person name="Banfield J.F."/>
        </authorList>
    </citation>
    <scope>NUCLEOTIDE SEQUENCE [LARGE SCALE GENOMIC DNA]</scope>
</reference>
<keyword evidence="2" id="KW-0812">Transmembrane</keyword>
<dbReference type="InterPro" id="IPR001872">
    <property type="entry name" value="Peptidase_A8"/>
</dbReference>
<proteinExistence type="inferred from homology"/>
<dbReference type="EMBL" id="LCQN01000002">
    <property type="protein sequence ID" value="KKW17543.1"/>
    <property type="molecule type" value="Genomic_DNA"/>
</dbReference>
<evidence type="ECO:0000313" key="3">
    <source>
        <dbReference type="EMBL" id="KKW17543.1"/>
    </source>
</evidence>
<accession>A0A0G1WFI0</accession>
<organism evidence="3 4">
    <name type="scientific">Candidatus Magasanikbacteria bacterium GW2011_GWA2_50_22</name>
    <dbReference type="NCBI Taxonomy" id="1619043"/>
    <lineage>
        <taxon>Bacteria</taxon>
        <taxon>Candidatus Magasanikiibacteriota</taxon>
    </lineage>
</organism>
<name>A0A0G1WFI0_9BACT</name>
<dbReference type="GO" id="GO:0006508">
    <property type="term" value="P:proteolysis"/>
    <property type="evidence" value="ECO:0007669"/>
    <property type="project" value="InterPro"/>
</dbReference>
<keyword evidence="2" id="KW-1133">Transmembrane helix</keyword>